<evidence type="ECO:0000256" key="6">
    <source>
        <dbReference type="ARBA" id="ARBA00023136"/>
    </source>
</evidence>
<dbReference type="GO" id="GO:0008137">
    <property type="term" value="F:NADH dehydrogenase (ubiquinone) activity"/>
    <property type="evidence" value="ECO:0007669"/>
    <property type="project" value="InterPro"/>
</dbReference>
<sequence length="599" mass="63180">MNLPPLIVAMPLLAAILLAVFTKVLRPRVADVVAIAAALGVSVMCGFLYRQSLSSPLVHWFGGWRPRGGVAVGISFVVDPAGAGLAVLVSVLMLAALVYSARYFEKVGTLYHTLMLVFLGAMCGFCLTGDLFNLFVFFELMGAAAYALCGYKTEEPGPLQGALNFAVVNTVGAFLVLDGLALLYARTGALNLAQIAQAVGDQRPDGLLITAFVLLAAGFLVKAAAVPFHFWLADAHAVAPTPVCILFSGVMVELGLYAVVRLYWVIFSAPFAGHGEALRALLITAGLLTALLGAVMCFLQRHIKRLLAFSTVSHVGIMLIGFGLLDREALAGLIVYVAGHALVKSSLFLGAGLLLHRFGSVDELKLHGRARRVPLLAGVFVLGAFGLAGLPTFGTFLGEALMSEAAEHHDYAWLSWCSMLAAALTGAAVLRMTARVFFGWGAAPDEAARPPTTEDEQRETRNDHTRLPLVMVVPTVLLAVTGLFSGLTPGAAGAAHLAAERLHDRPAYIARVLDDQPVPPPAPATTPALTTPLLHGLASAAAALILACLALFRPRLRLPGTVRGVAELRQVHSGHIGDYVAWLTLGVAVFGVSCAVLLR</sequence>
<evidence type="ECO:0000256" key="3">
    <source>
        <dbReference type="ARBA" id="ARBA00022475"/>
    </source>
</evidence>
<feature type="transmembrane region" description="Helical" evidence="8">
    <location>
        <begin position="134"/>
        <end position="151"/>
    </location>
</feature>
<organism evidence="10">
    <name type="scientific">Deinococcus sonorensis KR-87</name>
    <dbReference type="NCBI Taxonomy" id="694439"/>
    <lineage>
        <taxon>Bacteria</taxon>
        <taxon>Thermotogati</taxon>
        <taxon>Deinococcota</taxon>
        <taxon>Deinococci</taxon>
        <taxon>Deinococcales</taxon>
        <taxon>Deinococcaceae</taxon>
        <taxon>Deinococcus</taxon>
    </lineage>
</organism>
<dbReference type="PRINTS" id="PR01437">
    <property type="entry name" value="NUOXDRDTASE4"/>
</dbReference>
<keyword evidence="6 8" id="KW-0472">Membrane</keyword>
<feature type="transmembrane region" description="Helical" evidence="8">
    <location>
        <begin position="467"/>
        <end position="487"/>
    </location>
</feature>
<dbReference type="InterPro" id="IPR003918">
    <property type="entry name" value="NADH_UbQ_OxRdtase"/>
</dbReference>
<dbReference type="PANTHER" id="PTHR42703">
    <property type="entry name" value="NADH DEHYDROGENASE"/>
    <property type="match status" value="1"/>
</dbReference>
<evidence type="ECO:0000313" key="10">
    <source>
        <dbReference type="EMBL" id="XBV83402.1"/>
    </source>
</evidence>
<evidence type="ECO:0000256" key="4">
    <source>
        <dbReference type="ARBA" id="ARBA00022692"/>
    </source>
</evidence>
<keyword evidence="5 8" id="KW-1133">Transmembrane helix</keyword>
<feature type="transmembrane region" description="Helical" evidence="8">
    <location>
        <begin position="331"/>
        <end position="355"/>
    </location>
</feature>
<protein>
    <submittedName>
        <fullName evidence="10">Proton-conducting transporter membrane subunit</fullName>
    </submittedName>
</protein>
<evidence type="ECO:0000256" key="5">
    <source>
        <dbReference type="ARBA" id="ARBA00022989"/>
    </source>
</evidence>
<feature type="transmembrane region" description="Helical" evidence="8">
    <location>
        <begin position="110"/>
        <end position="128"/>
    </location>
</feature>
<feature type="transmembrane region" description="Helical" evidence="8">
    <location>
        <begin position="375"/>
        <end position="393"/>
    </location>
</feature>
<dbReference type="InterPro" id="IPR050586">
    <property type="entry name" value="CPA3_Na-H_Antiporter_D"/>
</dbReference>
<feature type="transmembrane region" description="Helical" evidence="8">
    <location>
        <begin position="579"/>
        <end position="598"/>
    </location>
</feature>
<evidence type="ECO:0000256" key="7">
    <source>
        <dbReference type="RuleBase" id="RU000320"/>
    </source>
</evidence>
<dbReference type="InterPro" id="IPR001750">
    <property type="entry name" value="ND/Mrp_TM"/>
</dbReference>
<name>A0AAU7U4X3_9DEIO</name>
<dbReference type="GO" id="GO:0042773">
    <property type="term" value="P:ATP synthesis coupled electron transport"/>
    <property type="evidence" value="ECO:0007669"/>
    <property type="project" value="InterPro"/>
</dbReference>
<dbReference type="KEGG" id="dsc:ABOD76_00045"/>
<reference evidence="10" key="1">
    <citation type="submission" date="2024-06" db="EMBL/GenBank/DDBJ databases">
        <title>Draft Genome Sequence of Deinococcus sonorensis Type Strain KR-87, a Biofilm Producing Representative of the Genus Deinococcus.</title>
        <authorList>
            <person name="Boren L.S."/>
            <person name="Grosso R.A."/>
            <person name="Hugenberg-Cox A.N."/>
            <person name="Hill J.T.E."/>
            <person name="Albert C.M."/>
            <person name="Tuohy J.M."/>
        </authorList>
    </citation>
    <scope>NUCLEOTIDE SEQUENCE</scope>
    <source>
        <strain evidence="10">KR-87</strain>
        <plasmid evidence="10">pDson04</plasmid>
    </source>
</reference>
<proteinExistence type="inferred from homology"/>
<comment type="subcellular location">
    <subcellularLocation>
        <location evidence="1">Cell membrane</location>
        <topology evidence="1">Multi-pass membrane protein</topology>
    </subcellularLocation>
    <subcellularLocation>
        <location evidence="7">Membrane</location>
        <topology evidence="7">Multi-pass membrane protein</topology>
    </subcellularLocation>
</comment>
<feature type="domain" description="NADH:quinone oxidoreductase/Mrp antiporter transmembrane" evidence="9">
    <location>
        <begin position="129"/>
        <end position="425"/>
    </location>
</feature>
<keyword evidence="10" id="KW-0614">Plasmid</keyword>
<gene>
    <name evidence="10" type="ORF">ABOD76_00045</name>
</gene>
<comment type="similarity">
    <text evidence="2">Belongs to the CPA3 antiporters (TC 2.A.63) subunit D family.</text>
</comment>
<dbReference type="RefSeq" id="WP_350240858.1">
    <property type="nucleotide sequence ID" value="NZ_CP158296.1"/>
</dbReference>
<geneLocation type="plasmid" evidence="10">
    <name>pDson04</name>
</geneLocation>
<feature type="transmembrane region" description="Helical" evidence="8">
    <location>
        <begin position="533"/>
        <end position="552"/>
    </location>
</feature>
<feature type="transmembrane region" description="Helical" evidence="8">
    <location>
        <begin position="244"/>
        <end position="266"/>
    </location>
</feature>
<feature type="transmembrane region" description="Helical" evidence="8">
    <location>
        <begin position="32"/>
        <end position="49"/>
    </location>
</feature>
<dbReference type="Pfam" id="PF00361">
    <property type="entry name" value="Proton_antipo_M"/>
    <property type="match status" value="1"/>
</dbReference>
<keyword evidence="4 7" id="KW-0812">Transmembrane</keyword>
<feature type="transmembrane region" description="Helical" evidence="8">
    <location>
        <begin position="206"/>
        <end position="232"/>
    </location>
</feature>
<feature type="transmembrane region" description="Helical" evidence="8">
    <location>
        <begin position="69"/>
        <end position="98"/>
    </location>
</feature>
<feature type="transmembrane region" description="Helical" evidence="8">
    <location>
        <begin position="413"/>
        <end position="430"/>
    </location>
</feature>
<feature type="transmembrane region" description="Helical" evidence="8">
    <location>
        <begin position="6"/>
        <end position="25"/>
    </location>
</feature>
<accession>A0AAU7U4X3</accession>
<feature type="transmembrane region" description="Helical" evidence="8">
    <location>
        <begin position="163"/>
        <end position="186"/>
    </location>
</feature>
<dbReference type="PANTHER" id="PTHR42703:SF1">
    <property type="entry name" value="NA(+)_H(+) ANTIPORTER SUBUNIT D1"/>
    <property type="match status" value="1"/>
</dbReference>
<evidence type="ECO:0000256" key="1">
    <source>
        <dbReference type="ARBA" id="ARBA00004651"/>
    </source>
</evidence>
<evidence type="ECO:0000256" key="2">
    <source>
        <dbReference type="ARBA" id="ARBA00005346"/>
    </source>
</evidence>
<keyword evidence="3" id="KW-1003">Cell membrane</keyword>
<dbReference type="GO" id="GO:0005886">
    <property type="term" value="C:plasma membrane"/>
    <property type="evidence" value="ECO:0007669"/>
    <property type="project" value="UniProtKB-SubCell"/>
</dbReference>
<feature type="transmembrane region" description="Helical" evidence="8">
    <location>
        <begin position="306"/>
        <end position="325"/>
    </location>
</feature>
<dbReference type="EMBL" id="CP158296">
    <property type="protein sequence ID" value="XBV83402.1"/>
    <property type="molecule type" value="Genomic_DNA"/>
</dbReference>
<evidence type="ECO:0000259" key="9">
    <source>
        <dbReference type="Pfam" id="PF00361"/>
    </source>
</evidence>
<feature type="transmembrane region" description="Helical" evidence="8">
    <location>
        <begin position="278"/>
        <end position="299"/>
    </location>
</feature>
<evidence type="ECO:0000256" key="8">
    <source>
        <dbReference type="SAM" id="Phobius"/>
    </source>
</evidence>
<dbReference type="AlphaFoldDB" id="A0AAU7U4X3"/>